<keyword evidence="2" id="KW-1185">Reference proteome</keyword>
<reference evidence="1 2" key="1">
    <citation type="journal article" date="2021" name="J. Hered.">
        <title>A chromosome-level genome assembly of the parasitoid wasp, Cotesia glomerata (Hymenoptera: Braconidae).</title>
        <authorList>
            <person name="Pinto B.J."/>
            <person name="Weis J.J."/>
            <person name="Gamble T."/>
            <person name="Ode P.J."/>
            <person name="Paul R."/>
            <person name="Zaspel J.M."/>
        </authorList>
    </citation>
    <scope>NUCLEOTIDE SEQUENCE [LARGE SCALE GENOMIC DNA]</scope>
    <source>
        <strain evidence="1">CgM1</strain>
    </source>
</reference>
<dbReference type="AlphaFoldDB" id="A0AAV7IZI5"/>
<evidence type="ECO:0000313" key="1">
    <source>
        <dbReference type="EMBL" id="KAH0561856.1"/>
    </source>
</evidence>
<sequence>MSINKIYQLACQLPKAALRLGEWGGVTAHTSWRRMYSPDVEEYCNSVILRDDRVKLNVMVLLDLARKEGVEREEGRNNRSCLKFIPGKTKIGDQSWCLRPGEKQEVGWGNSMQRRNLTVLPLIRSAPASFYSPESGLGKGRFFFPCSIDNDQSLLCNIWIHLERGISGDV</sequence>
<dbReference type="EMBL" id="JAHXZJ010000374">
    <property type="protein sequence ID" value="KAH0561856.1"/>
    <property type="molecule type" value="Genomic_DNA"/>
</dbReference>
<accession>A0AAV7IZI5</accession>
<comment type="caution">
    <text evidence="1">The sequence shown here is derived from an EMBL/GenBank/DDBJ whole genome shotgun (WGS) entry which is preliminary data.</text>
</comment>
<dbReference type="Proteomes" id="UP000826195">
    <property type="component" value="Unassembled WGS sequence"/>
</dbReference>
<proteinExistence type="predicted"/>
<organism evidence="1 2">
    <name type="scientific">Cotesia glomerata</name>
    <name type="common">Lepidopteran parasitic wasp</name>
    <name type="synonym">Apanteles glomeratus</name>
    <dbReference type="NCBI Taxonomy" id="32391"/>
    <lineage>
        <taxon>Eukaryota</taxon>
        <taxon>Metazoa</taxon>
        <taxon>Ecdysozoa</taxon>
        <taxon>Arthropoda</taxon>
        <taxon>Hexapoda</taxon>
        <taxon>Insecta</taxon>
        <taxon>Pterygota</taxon>
        <taxon>Neoptera</taxon>
        <taxon>Endopterygota</taxon>
        <taxon>Hymenoptera</taxon>
        <taxon>Apocrita</taxon>
        <taxon>Ichneumonoidea</taxon>
        <taxon>Braconidae</taxon>
        <taxon>Microgastrinae</taxon>
        <taxon>Cotesia</taxon>
    </lineage>
</organism>
<name>A0AAV7IZI5_COTGL</name>
<evidence type="ECO:0000313" key="2">
    <source>
        <dbReference type="Proteomes" id="UP000826195"/>
    </source>
</evidence>
<gene>
    <name evidence="1" type="ORF">KQX54_019834</name>
</gene>
<protein>
    <submittedName>
        <fullName evidence="1">Uncharacterized protein</fullName>
    </submittedName>
</protein>